<gene>
    <name evidence="1" type="ORF">X975_03247</name>
</gene>
<keyword evidence="2" id="KW-1185">Reference proteome</keyword>
<feature type="non-terminal residue" evidence="1">
    <location>
        <position position="84"/>
    </location>
</feature>
<name>A0A087UQY4_STEMI</name>
<dbReference type="EMBL" id="KK121132">
    <property type="protein sequence ID" value="KFM79773.1"/>
    <property type="molecule type" value="Genomic_DNA"/>
</dbReference>
<proteinExistence type="predicted"/>
<reference evidence="1 2" key="1">
    <citation type="submission" date="2013-11" db="EMBL/GenBank/DDBJ databases">
        <title>Genome sequencing of Stegodyphus mimosarum.</title>
        <authorList>
            <person name="Bechsgaard J."/>
        </authorList>
    </citation>
    <scope>NUCLEOTIDE SEQUENCE [LARGE SCALE GENOMIC DNA]</scope>
</reference>
<protein>
    <submittedName>
        <fullName evidence="1">Uncharacterized protein</fullName>
    </submittedName>
</protein>
<evidence type="ECO:0000313" key="1">
    <source>
        <dbReference type="EMBL" id="KFM79773.1"/>
    </source>
</evidence>
<dbReference type="Proteomes" id="UP000054359">
    <property type="component" value="Unassembled WGS sequence"/>
</dbReference>
<sequence length="84" mass="9403">MFPSVQKCDEWIIQNTDEKDKNMQGITAGAVKVASSDKSSFNICSPDVSAMMKETFDHSHLVKEFDDLLFELSSNKKCSSKLPI</sequence>
<organism evidence="1 2">
    <name type="scientific">Stegodyphus mimosarum</name>
    <name type="common">African social velvet spider</name>
    <dbReference type="NCBI Taxonomy" id="407821"/>
    <lineage>
        <taxon>Eukaryota</taxon>
        <taxon>Metazoa</taxon>
        <taxon>Ecdysozoa</taxon>
        <taxon>Arthropoda</taxon>
        <taxon>Chelicerata</taxon>
        <taxon>Arachnida</taxon>
        <taxon>Araneae</taxon>
        <taxon>Araneomorphae</taxon>
        <taxon>Entelegynae</taxon>
        <taxon>Eresoidea</taxon>
        <taxon>Eresidae</taxon>
        <taxon>Stegodyphus</taxon>
    </lineage>
</organism>
<dbReference type="AlphaFoldDB" id="A0A087UQY4"/>
<accession>A0A087UQY4</accession>
<evidence type="ECO:0000313" key="2">
    <source>
        <dbReference type="Proteomes" id="UP000054359"/>
    </source>
</evidence>